<organism evidence="2 3">
    <name type="scientific">Hymenoscyphus albidus</name>
    <dbReference type="NCBI Taxonomy" id="595503"/>
    <lineage>
        <taxon>Eukaryota</taxon>
        <taxon>Fungi</taxon>
        <taxon>Dikarya</taxon>
        <taxon>Ascomycota</taxon>
        <taxon>Pezizomycotina</taxon>
        <taxon>Leotiomycetes</taxon>
        <taxon>Helotiales</taxon>
        <taxon>Helotiaceae</taxon>
        <taxon>Hymenoscyphus</taxon>
    </lineage>
</organism>
<evidence type="ECO:0000313" key="3">
    <source>
        <dbReference type="Proteomes" id="UP000701801"/>
    </source>
</evidence>
<reference evidence="2" key="1">
    <citation type="submission" date="2021-07" db="EMBL/GenBank/DDBJ databases">
        <authorList>
            <person name="Durling M."/>
        </authorList>
    </citation>
    <scope>NUCLEOTIDE SEQUENCE</scope>
</reference>
<protein>
    <submittedName>
        <fullName evidence="2">Uncharacterized protein</fullName>
    </submittedName>
</protein>
<dbReference type="AlphaFoldDB" id="A0A9N9Q5H6"/>
<feature type="compositionally biased region" description="Basic and acidic residues" evidence="1">
    <location>
        <begin position="12"/>
        <end position="21"/>
    </location>
</feature>
<name>A0A9N9Q5H6_9HELO</name>
<comment type="caution">
    <text evidence="2">The sequence shown here is derived from an EMBL/GenBank/DDBJ whole genome shotgun (WGS) entry which is preliminary data.</text>
</comment>
<dbReference type="Proteomes" id="UP000701801">
    <property type="component" value="Unassembled WGS sequence"/>
</dbReference>
<evidence type="ECO:0000313" key="2">
    <source>
        <dbReference type="EMBL" id="CAG8975452.1"/>
    </source>
</evidence>
<feature type="compositionally biased region" description="Polar residues" evidence="1">
    <location>
        <begin position="25"/>
        <end position="35"/>
    </location>
</feature>
<dbReference type="EMBL" id="CAJVRM010000139">
    <property type="protein sequence ID" value="CAG8975452.1"/>
    <property type="molecule type" value="Genomic_DNA"/>
</dbReference>
<keyword evidence="3" id="KW-1185">Reference proteome</keyword>
<proteinExistence type="predicted"/>
<sequence length="70" mass="7839">MATIQDQVPPSLHERADEIHKPPTLTASSHGQISKGQEKRKRFLEAFVFPCSDIRTFPEEDSTSGLKTSQ</sequence>
<feature type="region of interest" description="Disordered" evidence="1">
    <location>
        <begin position="1"/>
        <end position="39"/>
    </location>
</feature>
<accession>A0A9N9Q5H6</accession>
<gene>
    <name evidence="2" type="ORF">HYALB_00004766</name>
</gene>
<evidence type="ECO:0000256" key="1">
    <source>
        <dbReference type="SAM" id="MobiDB-lite"/>
    </source>
</evidence>